<evidence type="ECO:0000256" key="1">
    <source>
        <dbReference type="SAM" id="MobiDB-lite"/>
    </source>
</evidence>
<evidence type="ECO:0000313" key="3">
    <source>
        <dbReference type="Proteomes" id="UP001498398"/>
    </source>
</evidence>
<keyword evidence="3" id="KW-1185">Reference proteome</keyword>
<protein>
    <submittedName>
        <fullName evidence="2">Uncharacterized protein</fullName>
    </submittedName>
</protein>
<evidence type="ECO:0000313" key="2">
    <source>
        <dbReference type="EMBL" id="KAK7459490.1"/>
    </source>
</evidence>
<feature type="compositionally biased region" description="Low complexity" evidence="1">
    <location>
        <begin position="187"/>
        <end position="197"/>
    </location>
</feature>
<feature type="region of interest" description="Disordered" evidence="1">
    <location>
        <begin position="1"/>
        <end position="20"/>
    </location>
</feature>
<feature type="compositionally biased region" description="Basic and acidic residues" evidence="1">
    <location>
        <begin position="202"/>
        <end position="211"/>
    </location>
</feature>
<reference evidence="2 3" key="1">
    <citation type="submission" date="2024-01" db="EMBL/GenBank/DDBJ databases">
        <title>A draft genome for the cacao thread blight pathogen Marasmiellus scandens.</title>
        <authorList>
            <person name="Baruah I.K."/>
            <person name="Leung J."/>
            <person name="Bukari Y."/>
            <person name="Amoako-Attah I."/>
            <person name="Meinhardt L.W."/>
            <person name="Bailey B.A."/>
            <person name="Cohen S.P."/>
        </authorList>
    </citation>
    <scope>NUCLEOTIDE SEQUENCE [LARGE SCALE GENOMIC DNA]</scope>
    <source>
        <strain evidence="2 3">GH-19</strain>
    </source>
</reference>
<comment type="caution">
    <text evidence="2">The sequence shown here is derived from an EMBL/GenBank/DDBJ whole genome shotgun (WGS) entry which is preliminary data.</text>
</comment>
<proteinExistence type="predicted"/>
<dbReference type="EMBL" id="JBANRG010000016">
    <property type="protein sequence ID" value="KAK7459490.1"/>
    <property type="molecule type" value="Genomic_DNA"/>
</dbReference>
<organism evidence="2 3">
    <name type="scientific">Marasmiellus scandens</name>
    <dbReference type="NCBI Taxonomy" id="2682957"/>
    <lineage>
        <taxon>Eukaryota</taxon>
        <taxon>Fungi</taxon>
        <taxon>Dikarya</taxon>
        <taxon>Basidiomycota</taxon>
        <taxon>Agaricomycotina</taxon>
        <taxon>Agaricomycetes</taxon>
        <taxon>Agaricomycetidae</taxon>
        <taxon>Agaricales</taxon>
        <taxon>Marasmiineae</taxon>
        <taxon>Omphalotaceae</taxon>
        <taxon>Marasmiellus</taxon>
    </lineage>
</organism>
<feature type="region of interest" description="Disordered" evidence="1">
    <location>
        <begin position="187"/>
        <end position="211"/>
    </location>
</feature>
<dbReference type="Proteomes" id="UP001498398">
    <property type="component" value="Unassembled WGS sequence"/>
</dbReference>
<accession>A0ABR1JGF4</accession>
<sequence length="211" mass="24541">MPVTRTTKVPARVDTRDPVSGPPREAILILMHCLDISDLPPEVTTRTPERAAKYYIVLEMFPRLRHLLCCPATTLPHPVAVSEYGTFKFQCSRCDVSTVKTVLSIEHHRVFLQNFRSWLKDRADALRRERGDRELERMIEELDDIVEFNKEWNIWYEDMQSRWEQYQETSVPVAPDEQIVHLSLQPVSQSPVQLPPSNEQLRSPRPEHATA</sequence>
<name>A0ABR1JGF4_9AGAR</name>
<gene>
    <name evidence="2" type="ORF">VKT23_009473</name>
</gene>